<keyword evidence="5" id="KW-0808">Transferase</keyword>
<accession>A0ABR1E160</accession>
<dbReference type="Proteomes" id="UP001303046">
    <property type="component" value="Unassembled WGS sequence"/>
</dbReference>
<dbReference type="Pfam" id="PF00069">
    <property type="entry name" value="Pkinase"/>
    <property type="match status" value="1"/>
</dbReference>
<feature type="domain" description="Protein kinase" evidence="7">
    <location>
        <begin position="88"/>
        <end position="376"/>
    </location>
</feature>
<feature type="compositionally biased region" description="Basic residues" evidence="6">
    <location>
        <begin position="410"/>
        <end position="422"/>
    </location>
</feature>
<evidence type="ECO:0000256" key="4">
    <source>
        <dbReference type="PROSITE-ProRule" id="PRU10141"/>
    </source>
</evidence>
<name>A0ABR1E160_NECAM</name>
<keyword evidence="5" id="KW-0418">Kinase</keyword>
<evidence type="ECO:0000313" key="9">
    <source>
        <dbReference type="Proteomes" id="UP001303046"/>
    </source>
</evidence>
<proteinExistence type="inferred from homology"/>
<protein>
    <recommendedName>
        <fullName evidence="1">non-specific serine/threonine protein kinase</fullName>
        <ecNumber evidence="1">2.7.11.1</ecNumber>
    </recommendedName>
</protein>
<keyword evidence="5" id="KW-0723">Serine/threonine-protein kinase</keyword>
<organism evidence="8 9">
    <name type="scientific">Necator americanus</name>
    <name type="common">Human hookworm</name>
    <dbReference type="NCBI Taxonomy" id="51031"/>
    <lineage>
        <taxon>Eukaryota</taxon>
        <taxon>Metazoa</taxon>
        <taxon>Ecdysozoa</taxon>
        <taxon>Nematoda</taxon>
        <taxon>Chromadorea</taxon>
        <taxon>Rhabditida</taxon>
        <taxon>Rhabditina</taxon>
        <taxon>Rhabditomorpha</taxon>
        <taxon>Strongyloidea</taxon>
        <taxon>Ancylostomatidae</taxon>
        <taxon>Bunostominae</taxon>
        <taxon>Necator</taxon>
    </lineage>
</organism>
<evidence type="ECO:0000256" key="3">
    <source>
        <dbReference type="ARBA" id="ARBA00022840"/>
    </source>
</evidence>
<feature type="compositionally biased region" description="Polar residues" evidence="6">
    <location>
        <begin position="18"/>
        <end position="28"/>
    </location>
</feature>
<feature type="region of interest" description="Disordered" evidence="6">
    <location>
        <begin position="1"/>
        <end position="43"/>
    </location>
</feature>
<feature type="region of interest" description="Disordered" evidence="6">
    <location>
        <begin position="409"/>
        <end position="433"/>
    </location>
</feature>
<dbReference type="InterPro" id="IPR050235">
    <property type="entry name" value="CK1_Ser-Thr_kinase"/>
</dbReference>
<keyword evidence="3 4" id="KW-0067">ATP-binding</keyword>
<dbReference type="SUPFAM" id="SSF56112">
    <property type="entry name" value="Protein kinase-like (PK-like)"/>
    <property type="match status" value="1"/>
</dbReference>
<dbReference type="PROSITE" id="PS50011">
    <property type="entry name" value="PROTEIN_KINASE_DOM"/>
    <property type="match status" value="1"/>
</dbReference>
<evidence type="ECO:0000259" key="7">
    <source>
        <dbReference type="PROSITE" id="PS50011"/>
    </source>
</evidence>
<evidence type="ECO:0000256" key="1">
    <source>
        <dbReference type="ARBA" id="ARBA00012513"/>
    </source>
</evidence>
<keyword evidence="9" id="KW-1185">Reference proteome</keyword>
<dbReference type="InterPro" id="IPR008271">
    <property type="entry name" value="Ser/Thr_kinase_AS"/>
</dbReference>
<reference evidence="8 9" key="1">
    <citation type="submission" date="2023-08" db="EMBL/GenBank/DDBJ databases">
        <title>A Necator americanus chromosomal reference genome.</title>
        <authorList>
            <person name="Ilik V."/>
            <person name="Petrzelkova K.J."/>
            <person name="Pardy F."/>
            <person name="Fuh T."/>
            <person name="Niatou-Singa F.S."/>
            <person name="Gouil Q."/>
            <person name="Baker L."/>
            <person name="Ritchie M.E."/>
            <person name="Jex A.R."/>
            <person name="Gazzola D."/>
            <person name="Li H."/>
            <person name="Toshio Fujiwara R."/>
            <person name="Zhan B."/>
            <person name="Aroian R.V."/>
            <person name="Pafco B."/>
            <person name="Schwarz E.M."/>
        </authorList>
    </citation>
    <scope>NUCLEOTIDE SEQUENCE [LARGE SCALE GENOMIC DNA]</scope>
    <source>
        <strain evidence="8 9">Aroian</strain>
        <tissue evidence="8">Whole animal</tissue>
    </source>
</reference>
<dbReference type="PROSITE" id="PS00107">
    <property type="entry name" value="PROTEIN_KINASE_ATP"/>
    <property type="match status" value="1"/>
</dbReference>
<evidence type="ECO:0000256" key="6">
    <source>
        <dbReference type="SAM" id="MobiDB-lite"/>
    </source>
</evidence>
<comment type="caution">
    <text evidence="8">The sequence shown here is derived from an EMBL/GenBank/DDBJ whole genome shotgun (WGS) entry which is preliminary data.</text>
</comment>
<dbReference type="InterPro" id="IPR011009">
    <property type="entry name" value="Kinase-like_dom_sf"/>
</dbReference>
<dbReference type="Gene3D" id="1.10.510.10">
    <property type="entry name" value="Transferase(Phosphotransferase) domain 1"/>
    <property type="match status" value="1"/>
</dbReference>
<gene>
    <name evidence="8" type="primary">Necator_chrV.g19464</name>
    <name evidence="8" type="ORF">RB195_014672</name>
</gene>
<sequence>MTDGGPRKKATKKKGGENSPTMPKSSIENKGRTRLKIHRESDPAVDPFFNEMQDIVARGFTQNMEVDNPEERPVLPFNTKITTMVNSYVIIKKLGAGGFGDVYEVHRERDKGVLAMKTEFDVEDDMLQRLKREVLVYEVINAAKRENPRLTDHILHMVDKGYNQYFKYIIMPYTGKSLDYIKETIVKGEFQLRTAVQISIQTHKALKNLHELGYIHRDVKPDNFVVGKDLFRNIIFIMDFGMSTKYEKRTPATTLFHTPFSGLLKESRYKFIGTPKYAARATHQGRVVNRKEDMESWYYMVIELFGTDYLPWANEEDLDKMFYMKDCFFSHKYDDTVFHERAVPKDLIKIMREIDRVDGANRPNYEEHEKVLEKLIADFKIDFYAPFEWADALAKYYFLKEQKEEELKNHRIRRTRKSKPGAHRSSASVKSLI</sequence>
<evidence type="ECO:0000256" key="5">
    <source>
        <dbReference type="RuleBase" id="RU000304"/>
    </source>
</evidence>
<evidence type="ECO:0000313" key="8">
    <source>
        <dbReference type="EMBL" id="KAK6756396.1"/>
    </source>
</evidence>
<dbReference type="InterPro" id="IPR000719">
    <property type="entry name" value="Prot_kinase_dom"/>
</dbReference>
<dbReference type="InterPro" id="IPR017441">
    <property type="entry name" value="Protein_kinase_ATP_BS"/>
</dbReference>
<comment type="similarity">
    <text evidence="5">Belongs to the protein kinase superfamily.</text>
</comment>
<evidence type="ECO:0000256" key="2">
    <source>
        <dbReference type="ARBA" id="ARBA00022741"/>
    </source>
</evidence>
<dbReference type="SMART" id="SM00220">
    <property type="entry name" value="S_TKc"/>
    <property type="match status" value="1"/>
</dbReference>
<dbReference type="PANTHER" id="PTHR11909">
    <property type="entry name" value="CASEIN KINASE-RELATED"/>
    <property type="match status" value="1"/>
</dbReference>
<dbReference type="EMBL" id="JAVFWL010000005">
    <property type="protein sequence ID" value="KAK6756396.1"/>
    <property type="molecule type" value="Genomic_DNA"/>
</dbReference>
<dbReference type="EC" id="2.7.11.1" evidence="1"/>
<feature type="binding site" evidence="4">
    <location>
        <position position="117"/>
    </location>
    <ligand>
        <name>ATP</name>
        <dbReference type="ChEBI" id="CHEBI:30616"/>
    </ligand>
</feature>
<dbReference type="PROSITE" id="PS00108">
    <property type="entry name" value="PROTEIN_KINASE_ST"/>
    <property type="match status" value="1"/>
</dbReference>
<keyword evidence="2 4" id="KW-0547">Nucleotide-binding</keyword>